<dbReference type="RefSeq" id="WP_225675254.1">
    <property type="nucleotide sequence ID" value="NZ_JAEDAH010000067.1"/>
</dbReference>
<reference evidence="3 4" key="1">
    <citation type="submission" date="2020-12" db="EMBL/GenBank/DDBJ databases">
        <title>Novel Thalassolituus-related marine hydrocarbonoclastic bacteria mediated algae-derived hydrocarbons mineralization in twilight zone of the northern South China Sea.</title>
        <authorList>
            <person name="Dong C."/>
        </authorList>
    </citation>
    <scope>NUCLEOTIDE SEQUENCE [LARGE SCALE GENOMIC DNA]</scope>
    <source>
        <strain evidence="3 4">IMCC1826</strain>
    </source>
</reference>
<protein>
    <submittedName>
        <fullName evidence="3">TatD family hydrolase</fullName>
    </submittedName>
</protein>
<organism evidence="3 4">
    <name type="scientific">Thalassolituus marinus</name>
    <dbReference type="NCBI Taxonomy" id="671053"/>
    <lineage>
        <taxon>Bacteria</taxon>
        <taxon>Pseudomonadati</taxon>
        <taxon>Pseudomonadota</taxon>
        <taxon>Gammaproteobacteria</taxon>
        <taxon>Oceanospirillales</taxon>
        <taxon>Oceanospirillaceae</taxon>
        <taxon>Thalassolituus</taxon>
    </lineage>
</organism>
<dbReference type="GO" id="GO:0016787">
    <property type="term" value="F:hydrolase activity"/>
    <property type="evidence" value="ECO:0007669"/>
    <property type="project" value="UniProtKB-KW"/>
</dbReference>
<dbReference type="PROSITE" id="PS01091">
    <property type="entry name" value="TATD_3"/>
    <property type="match status" value="1"/>
</dbReference>
<evidence type="ECO:0000256" key="1">
    <source>
        <dbReference type="ARBA" id="ARBA00009275"/>
    </source>
</evidence>
<dbReference type="PIRSF" id="PIRSF005902">
    <property type="entry name" value="DNase_TatD"/>
    <property type="match status" value="1"/>
</dbReference>
<proteinExistence type="inferred from homology"/>
<keyword evidence="4" id="KW-1185">Reference proteome</keyword>
<evidence type="ECO:0000256" key="2">
    <source>
        <dbReference type="ARBA" id="ARBA00022801"/>
    </source>
</evidence>
<dbReference type="PANTHER" id="PTHR46124">
    <property type="entry name" value="D-AMINOACYL-TRNA DEACYLASE"/>
    <property type="match status" value="1"/>
</dbReference>
<dbReference type="Pfam" id="PF01026">
    <property type="entry name" value="TatD_DNase"/>
    <property type="match status" value="1"/>
</dbReference>
<name>A0ABS7ZT58_9GAMM</name>
<dbReference type="InterPro" id="IPR032466">
    <property type="entry name" value="Metal_Hydrolase"/>
</dbReference>
<evidence type="ECO:0000313" key="4">
    <source>
        <dbReference type="Proteomes" id="UP000714380"/>
    </source>
</evidence>
<keyword evidence="2 3" id="KW-0378">Hydrolase</keyword>
<dbReference type="Gene3D" id="3.20.20.140">
    <property type="entry name" value="Metal-dependent hydrolases"/>
    <property type="match status" value="1"/>
</dbReference>
<dbReference type="PANTHER" id="PTHR46124:SF3">
    <property type="entry name" value="HYDROLASE"/>
    <property type="match status" value="1"/>
</dbReference>
<gene>
    <name evidence="3" type="ORF">I9W95_12110</name>
</gene>
<dbReference type="SUPFAM" id="SSF51556">
    <property type="entry name" value="Metallo-dependent hydrolases"/>
    <property type="match status" value="1"/>
</dbReference>
<comment type="caution">
    <text evidence="3">The sequence shown here is derived from an EMBL/GenBank/DDBJ whole genome shotgun (WGS) entry which is preliminary data.</text>
</comment>
<dbReference type="CDD" id="cd01310">
    <property type="entry name" value="TatD_DNAse"/>
    <property type="match status" value="1"/>
</dbReference>
<dbReference type="InterPro" id="IPR001130">
    <property type="entry name" value="TatD-like"/>
</dbReference>
<evidence type="ECO:0000313" key="3">
    <source>
        <dbReference type="EMBL" id="MCA6064352.1"/>
    </source>
</evidence>
<comment type="similarity">
    <text evidence="1">Belongs to the metallo-dependent hydrolases superfamily. TatD-type hydrolase family.</text>
</comment>
<dbReference type="Proteomes" id="UP000714380">
    <property type="component" value="Unassembled WGS sequence"/>
</dbReference>
<dbReference type="EMBL" id="JAEDAH010000067">
    <property type="protein sequence ID" value="MCA6064352.1"/>
    <property type="molecule type" value="Genomic_DNA"/>
</dbReference>
<dbReference type="InterPro" id="IPR018228">
    <property type="entry name" value="DNase_TatD-rel_CS"/>
</dbReference>
<accession>A0ABS7ZT58</accession>
<sequence length="259" mass="29161">MSAHPVHWIDSHCHFDFTQFDSDRESVWQRAKAAGVGELMIPGVTIQQCESLSAFCTHRPWHHALGLHPYFLDQHQTEHLQRLEALLAGGEALAVGEIGLDRVLAQDHEQLEQQWFWFRQQVDLARRFHKPLILHVRGMHDEAAAWLRLCHFSHGGVVHAFTGSAQQARAWHKLGFALGIGGAMTHSRATRLRSTLATLPSEQLLLETDSPDMSPAFWADKRNSPETLPMIAAMLASVQKVSIEQLKGTQASTFRRTFG</sequence>